<accession>A0A9P4QKH5</accession>
<evidence type="ECO:0000313" key="2">
    <source>
        <dbReference type="EMBL" id="KAF2727148.1"/>
    </source>
</evidence>
<feature type="region of interest" description="Disordered" evidence="1">
    <location>
        <begin position="48"/>
        <end position="110"/>
    </location>
</feature>
<name>A0A9P4QKH5_9PLEO</name>
<feature type="region of interest" description="Disordered" evidence="1">
    <location>
        <begin position="396"/>
        <end position="459"/>
    </location>
</feature>
<dbReference type="Proteomes" id="UP000799444">
    <property type="component" value="Unassembled WGS sequence"/>
</dbReference>
<feature type="compositionally biased region" description="Low complexity" evidence="1">
    <location>
        <begin position="48"/>
        <end position="67"/>
    </location>
</feature>
<evidence type="ECO:0000256" key="1">
    <source>
        <dbReference type="SAM" id="MobiDB-lite"/>
    </source>
</evidence>
<keyword evidence="3" id="KW-1185">Reference proteome</keyword>
<protein>
    <submittedName>
        <fullName evidence="2">Uncharacterized protein</fullName>
    </submittedName>
</protein>
<dbReference type="AlphaFoldDB" id="A0A9P4QKH5"/>
<sequence length="459" mass="51823">MDDGYRHEWCELLPHVHNVALSVHSSPPDKDYSFRGVCGITSSSRQFTNTTQTTTTPAFNATKTTPTSQTMARRKRVGSPVGPMSVAAGNKRVKMSDSQANDDVESNPNPKYVPTGFLGLPGEIRNRICAFAARARNYTKLTLPAPNAPNPPLRFLNLPHTCRQLRLETLTLFRGTSGILIRIRDLPAFLATFSPLLDTARMPQSLLREYDGLLMIDIAGLTAEKPNKTTTNLLPLVRILHKCPAFSARFVVMTDANHLEYEERGDLKLEMDAVDFIIEKLGAQPADLVEAVHLEFHVSKMLSAQTRPALGSRELWEYHWARRHDYDEWIPGRVPTAVNIVFTYEGWEKWAVEHGMKGKKEVDEEVYGALELDGIDDVEGEITIAPRALATRKGYMLRSRPAKQQQEQQQEKKKKKREEEEEEEEEGLSHDEKVRQLLQLLAEARERRSAKSGMVATPK</sequence>
<organism evidence="2 3">
    <name type="scientific">Polyplosphaeria fusca</name>
    <dbReference type="NCBI Taxonomy" id="682080"/>
    <lineage>
        <taxon>Eukaryota</taxon>
        <taxon>Fungi</taxon>
        <taxon>Dikarya</taxon>
        <taxon>Ascomycota</taxon>
        <taxon>Pezizomycotina</taxon>
        <taxon>Dothideomycetes</taxon>
        <taxon>Pleosporomycetidae</taxon>
        <taxon>Pleosporales</taxon>
        <taxon>Tetraplosphaeriaceae</taxon>
        <taxon>Polyplosphaeria</taxon>
    </lineage>
</organism>
<dbReference type="EMBL" id="ML996351">
    <property type="protein sequence ID" value="KAF2727148.1"/>
    <property type="molecule type" value="Genomic_DNA"/>
</dbReference>
<gene>
    <name evidence="2" type="ORF">EJ04DRAFT_557564</name>
</gene>
<comment type="caution">
    <text evidence="2">The sequence shown here is derived from an EMBL/GenBank/DDBJ whole genome shotgun (WGS) entry which is preliminary data.</text>
</comment>
<proteinExistence type="predicted"/>
<reference evidence="2" key="1">
    <citation type="journal article" date="2020" name="Stud. Mycol.">
        <title>101 Dothideomycetes genomes: a test case for predicting lifestyles and emergence of pathogens.</title>
        <authorList>
            <person name="Haridas S."/>
            <person name="Albert R."/>
            <person name="Binder M."/>
            <person name="Bloem J."/>
            <person name="Labutti K."/>
            <person name="Salamov A."/>
            <person name="Andreopoulos B."/>
            <person name="Baker S."/>
            <person name="Barry K."/>
            <person name="Bills G."/>
            <person name="Bluhm B."/>
            <person name="Cannon C."/>
            <person name="Castanera R."/>
            <person name="Culley D."/>
            <person name="Daum C."/>
            <person name="Ezra D."/>
            <person name="Gonzalez J."/>
            <person name="Henrissat B."/>
            <person name="Kuo A."/>
            <person name="Liang C."/>
            <person name="Lipzen A."/>
            <person name="Lutzoni F."/>
            <person name="Magnuson J."/>
            <person name="Mondo S."/>
            <person name="Nolan M."/>
            <person name="Ohm R."/>
            <person name="Pangilinan J."/>
            <person name="Park H.-J."/>
            <person name="Ramirez L."/>
            <person name="Alfaro M."/>
            <person name="Sun H."/>
            <person name="Tritt A."/>
            <person name="Yoshinaga Y."/>
            <person name="Zwiers L.-H."/>
            <person name="Turgeon B."/>
            <person name="Goodwin S."/>
            <person name="Spatafora J."/>
            <person name="Crous P."/>
            <person name="Grigoriev I."/>
        </authorList>
    </citation>
    <scope>NUCLEOTIDE SEQUENCE</scope>
    <source>
        <strain evidence="2">CBS 125425</strain>
    </source>
</reference>
<evidence type="ECO:0000313" key="3">
    <source>
        <dbReference type="Proteomes" id="UP000799444"/>
    </source>
</evidence>